<dbReference type="GO" id="GO:0008380">
    <property type="term" value="P:RNA splicing"/>
    <property type="evidence" value="ECO:0000318"/>
    <property type="project" value="GO_Central"/>
</dbReference>
<dbReference type="InterPro" id="IPR007590">
    <property type="entry name" value="Saf4/Yju2"/>
</dbReference>
<name>A0A059CB96_EUCGR</name>
<organism evidence="1">
    <name type="scientific">Eucalyptus grandis</name>
    <name type="common">Flooded gum</name>
    <dbReference type="NCBI Taxonomy" id="71139"/>
    <lineage>
        <taxon>Eukaryota</taxon>
        <taxon>Viridiplantae</taxon>
        <taxon>Streptophyta</taxon>
        <taxon>Embryophyta</taxon>
        <taxon>Tracheophyta</taxon>
        <taxon>Spermatophyta</taxon>
        <taxon>Magnoliopsida</taxon>
        <taxon>eudicotyledons</taxon>
        <taxon>Gunneridae</taxon>
        <taxon>Pentapetalae</taxon>
        <taxon>rosids</taxon>
        <taxon>malvids</taxon>
        <taxon>Myrtales</taxon>
        <taxon>Myrtaceae</taxon>
        <taxon>Myrtoideae</taxon>
        <taxon>Eucalypteae</taxon>
        <taxon>Eucalyptus</taxon>
    </lineage>
</organism>
<dbReference type="GO" id="GO:0071006">
    <property type="term" value="C:U2-type catalytic step 1 spliceosome"/>
    <property type="evidence" value="ECO:0000318"/>
    <property type="project" value="GO_Central"/>
</dbReference>
<dbReference type="InParanoid" id="A0A059CB96"/>
<dbReference type="PANTHER" id="PTHR12111:SF1">
    <property type="entry name" value="SPLICING FACTOR YJU2"/>
    <property type="match status" value="1"/>
</dbReference>
<dbReference type="AlphaFoldDB" id="A0A059CB96"/>
<evidence type="ECO:0000313" key="1">
    <source>
        <dbReference type="EMBL" id="KCW75743.1"/>
    </source>
</evidence>
<gene>
    <name evidence="1" type="ORF">EUGRSUZ_D00123</name>
</gene>
<dbReference type="EMBL" id="KK198756">
    <property type="protein sequence ID" value="KCW75743.1"/>
    <property type="molecule type" value="Genomic_DNA"/>
</dbReference>
<sequence>MYPALLSSEPRLPGVRRRPMKRQVKVRIMLPMSIRCNTCGNHICRGTKFSSRKEEAVGVTYLGIQRFRFYFECSKCYAELTIKAYPRDPDCMVESEATRVVENGKRKRDAEEMGDVMKSTSSDSKREIDILPALDDMDSMKKLEEEDEELIKSLVPHKSKDFIHGVKDEDSEDVEDLIRPCARNDESLNSALKVSNALIASIFASSSATWKRGNLIRTVLNVLCISSG</sequence>
<dbReference type="GO" id="GO:0000398">
    <property type="term" value="P:mRNA splicing, via spliceosome"/>
    <property type="evidence" value="ECO:0007669"/>
    <property type="project" value="InterPro"/>
</dbReference>
<dbReference type="Gramene" id="KCW75743">
    <property type="protein sequence ID" value="KCW75743"/>
    <property type="gene ID" value="EUGRSUZ_D00123"/>
</dbReference>
<reference evidence="1" key="1">
    <citation type="submission" date="2013-07" db="EMBL/GenBank/DDBJ databases">
        <title>The genome of Eucalyptus grandis.</title>
        <authorList>
            <person name="Schmutz J."/>
            <person name="Hayes R."/>
            <person name="Myburg A."/>
            <person name="Tuskan G."/>
            <person name="Grattapaglia D."/>
            <person name="Rokhsar D.S."/>
        </authorList>
    </citation>
    <scope>NUCLEOTIDE SEQUENCE</scope>
    <source>
        <tissue evidence="1">Leaf extractions</tissue>
    </source>
</reference>
<dbReference type="STRING" id="71139.A0A059CB96"/>
<protein>
    <recommendedName>
        <fullName evidence="2">Splicing factor YJU2</fullName>
    </recommendedName>
</protein>
<dbReference type="PANTHER" id="PTHR12111">
    <property type="entry name" value="SPLICING FACTOR YJU2"/>
    <property type="match status" value="1"/>
</dbReference>
<accession>A0A059CB96</accession>
<dbReference type="Pfam" id="PF04502">
    <property type="entry name" value="Saf4_Yju2"/>
    <property type="match status" value="1"/>
</dbReference>
<evidence type="ECO:0008006" key="2">
    <source>
        <dbReference type="Google" id="ProtNLM"/>
    </source>
</evidence>
<proteinExistence type="predicted"/>